<dbReference type="PROSITE" id="PS51257">
    <property type="entry name" value="PROKAR_LIPOPROTEIN"/>
    <property type="match status" value="1"/>
</dbReference>
<proteinExistence type="predicted"/>
<dbReference type="Gene3D" id="1.10.8.360">
    <property type="entry name" value="3,6-anhydro-alpha-l-galactosidase"/>
    <property type="match status" value="1"/>
</dbReference>
<gene>
    <name evidence="1" type="ORF">RS130_15460</name>
</gene>
<keyword evidence="2" id="KW-1185">Reference proteome</keyword>
<name>A0ABU3SYL8_9ALTE</name>
<evidence type="ECO:0000313" key="1">
    <source>
        <dbReference type="EMBL" id="MDU0355110.1"/>
    </source>
</evidence>
<sequence length="130" mass="15069">MNIKLNKISVALMTISISLQGCIVHVDSDKMKSHVKTKAPETLIYSEQDLDFLAIANPNKMSAASKRALARGYHKNEEWFGRFSTQTLKGDFAYEPGVVRRDPSKVLLIDGLYYLLVLKIRWRQLWFWHR</sequence>
<evidence type="ECO:0008006" key="3">
    <source>
        <dbReference type="Google" id="ProtNLM"/>
    </source>
</evidence>
<reference evidence="1 2" key="1">
    <citation type="submission" date="2023-10" db="EMBL/GenBank/DDBJ databases">
        <title>Glaciecola aquimarina strain GGW-M5 nov., isolated from a coastal seawater.</title>
        <authorList>
            <person name="Bayburt H."/>
            <person name="Kim J.M."/>
            <person name="Choi B.J."/>
            <person name="Jeon C.O."/>
        </authorList>
    </citation>
    <scope>NUCLEOTIDE SEQUENCE [LARGE SCALE GENOMIC DNA]</scope>
    <source>
        <strain evidence="1 2">KCTC 32108</strain>
    </source>
</reference>
<protein>
    <recommendedName>
        <fullName evidence="3">Lipoprotein</fullName>
    </recommendedName>
</protein>
<dbReference type="Proteomes" id="UP001247805">
    <property type="component" value="Unassembled WGS sequence"/>
</dbReference>
<organism evidence="1 2">
    <name type="scientific">Paraglaciecola aquimarina</name>
    <dbReference type="NCBI Taxonomy" id="1235557"/>
    <lineage>
        <taxon>Bacteria</taxon>
        <taxon>Pseudomonadati</taxon>
        <taxon>Pseudomonadota</taxon>
        <taxon>Gammaproteobacteria</taxon>
        <taxon>Alteromonadales</taxon>
        <taxon>Alteromonadaceae</taxon>
        <taxon>Paraglaciecola</taxon>
    </lineage>
</organism>
<dbReference type="Gene3D" id="2.115.10.20">
    <property type="entry name" value="Glycosyl hydrolase domain, family 43"/>
    <property type="match status" value="1"/>
</dbReference>
<dbReference type="EMBL" id="JAWDIO010000002">
    <property type="protein sequence ID" value="MDU0355110.1"/>
    <property type="molecule type" value="Genomic_DNA"/>
</dbReference>
<accession>A0ABU3SYL8</accession>
<evidence type="ECO:0000313" key="2">
    <source>
        <dbReference type="Proteomes" id="UP001247805"/>
    </source>
</evidence>
<dbReference type="InterPro" id="IPR023296">
    <property type="entry name" value="Glyco_hydro_beta-prop_sf"/>
</dbReference>
<comment type="caution">
    <text evidence="1">The sequence shown here is derived from an EMBL/GenBank/DDBJ whole genome shotgun (WGS) entry which is preliminary data.</text>
</comment>